<evidence type="ECO:0000256" key="3">
    <source>
        <dbReference type="ARBA" id="ARBA00022679"/>
    </source>
</evidence>
<comment type="cofactor">
    <cofactor evidence="9">
        <name>Mg(2+)</name>
        <dbReference type="ChEBI" id="CHEBI:18420"/>
    </cofactor>
    <text evidence="9">Binds 2 Mg(2+) per subunit.</text>
</comment>
<feature type="domain" description="RdRp catalytic" evidence="10">
    <location>
        <begin position="299"/>
        <end position="443"/>
    </location>
</feature>
<dbReference type="InterPro" id="IPR007096">
    <property type="entry name" value="RNA-dir_Rpol_cat_phage"/>
</dbReference>
<evidence type="ECO:0000259" key="10">
    <source>
        <dbReference type="PROSITE" id="PS50522"/>
    </source>
</evidence>
<dbReference type="GO" id="GO:0039694">
    <property type="term" value="P:viral RNA genome replication"/>
    <property type="evidence" value="ECO:0007669"/>
    <property type="project" value="InterPro"/>
</dbReference>
<dbReference type="EMBL" id="MN035800">
    <property type="protein sequence ID" value="QDH90805.1"/>
    <property type="molecule type" value="Genomic_RNA"/>
</dbReference>
<reference evidence="11" key="1">
    <citation type="submission" date="2019-05" db="EMBL/GenBank/DDBJ databases">
        <title>Metatranscriptomic reconstruction reveals RNA viruses with the potential to shape carbon cycling in soil.</title>
        <authorList>
            <person name="Starr E.P."/>
            <person name="Nuccio E."/>
            <person name="Pett-Ridge J."/>
            <person name="Banfield J.F."/>
            <person name="Firestone M.K."/>
        </authorList>
    </citation>
    <scope>NUCLEOTIDE SEQUENCE</scope>
    <source>
        <strain evidence="11">H2_Bulk_34_406</strain>
    </source>
</reference>
<dbReference type="Pfam" id="PF03431">
    <property type="entry name" value="RNA_replicase_B"/>
    <property type="match status" value="1"/>
</dbReference>
<feature type="binding site" evidence="9">
    <location>
        <position position="314"/>
    </location>
    <ligand>
        <name>Mg(2+)</name>
        <dbReference type="ChEBI" id="CHEBI:18420"/>
        <label>2</label>
    </ligand>
</feature>
<evidence type="ECO:0000256" key="1">
    <source>
        <dbReference type="ARBA" id="ARBA00012494"/>
    </source>
</evidence>
<dbReference type="EC" id="2.7.7.48" evidence="1"/>
<evidence type="ECO:0000256" key="5">
    <source>
        <dbReference type="ARBA" id="ARBA00022741"/>
    </source>
</evidence>
<keyword evidence="3" id="KW-0808">Transferase</keyword>
<evidence type="ECO:0000313" key="11">
    <source>
        <dbReference type="EMBL" id="QDH90805.1"/>
    </source>
</evidence>
<name>A0A514DB13_9VIRU</name>
<evidence type="ECO:0000256" key="7">
    <source>
        <dbReference type="ARBA" id="ARBA00030248"/>
    </source>
</evidence>
<evidence type="ECO:0000256" key="6">
    <source>
        <dbReference type="ARBA" id="ARBA00022953"/>
    </source>
</evidence>
<proteinExistence type="predicted"/>
<dbReference type="GO" id="GO:0000166">
    <property type="term" value="F:nucleotide binding"/>
    <property type="evidence" value="ECO:0007669"/>
    <property type="project" value="UniProtKB-KW"/>
</dbReference>
<organism evidence="11">
    <name type="scientific">Leviviridae sp</name>
    <dbReference type="NCBI Taxonomy" id="2027243"/>
    <lineage>
        <taxon>Viruses</taxon>
        <taxon>Riboviria</taxon>
        <taxon>Orthornavirae</taxon>
        <taxon>Lenarviricota</taxon>
        <taxon>Leviviricetes</taxon>
        <taxon>Norzivirales</taxon>
        <taxon>Fiersviridae</taxon>
    </lineage>
</organism>
<evidence type="ECO:0000256" key="9">
    <source>
        <dbReference type="PIRSR" id="PIRSR605093-1"/>
    </source>
</evidence>
<evidence type="ECO:0000256" key="4">
    <source>
        <dbReference type="ARBA" id="ARBA00022695"/>
    </source>
</evidence>
<protein>
    <recommendedName>
        <fullName evidence="1">RNA-directed RNA polymerase</fullName>
        <ecNumber evidence="1">2.7.7.48</ecNumber>
    </recommendedName>
    <alternativeName>
        <fullName evidence="7">RNA replicase beta chain</fullName>
    </alternativeName>
</protein>
<dbReference type="GO" id="GO:0003968">
    <property type="term" value="F:RNA-directed RNA polymerase activity"/>
    <property type="evidence" value="ECO:0007669"/>
    <property type="project" value="UniProtKB-KW"/>
</dbReference>
<evidence type="ECO:0000256" key="2">
    <source>
        <dbReference type="ARBA" id="ARBA00022484"/>
    </source>
</evidence>
<sequence length="599" mass="67506">MKSLMLLWRDVAQDLGDRCSASTTRDIDTVSRRFEHEGISFLTITLPDFGKDFDEALAEGKVDHAHFAGFRRKGGLPRFLGGFLDLVFERLSGVLLAKPSMAAIQAIRQLTRLYSKVSLKCTSSRERAAYDDYVRTDAELEEAEKAWSETSISDFKRLSRLLFGRTLSGMDNLHATGGLVPKHGPGSTAERLYGNAKFSLSEWTWRLESGGFHSVDYLLPNQKYWQGLKRVRFAEPGDERPSRVVGVPKTLKTPRIIAIEPTCMQYTQQAVAEPLVQLLESDPLSGKFVGFTQQEPNQKMARRGSIDGSLATLDLSEASDRVSNQLVKHLTHGYTHLHDAIQACRSWRADVPGHGYIPLTKFASMGSALCFPIEAMVFTTVVFVGIEKARERQLTRNDLKSFSGQVRIYGDDIIVPVEYADSVSSALSLYGFKVNLHKSFWTGKFRESCGKEYFDGHDVSIVKVRQKLPKSRRNVVELISTVSLRNQLYWSGFDRAVRTLDKRLDGILKSFPYVSPDSPLLGRETAEHSFTVQGWNPRYQLPTVKGWKVEAKLPLSEISEEFALLKYFLKRSVEPYAKKHLERSGRPRAVSIKLVRAPV</sequence>
<keyword evidence="2 11" id="KW-0696">RNA-directed RNA polymerase</keyword>
<keyword evidence="9" id="KW-0479">Metal-binding</keyword>
<gene>
    <name evidence="11" type="ORF">H2Bulk34406_000001</name>
</gene>
<keyword evidence="6" id="KW-0693">Viral RNA replication</keyword>
<dbReference type="GO" id="GO:0046872">
    <property type="term" value="F:metal ion binding"/>
    <property type="evidence" value="ECO:0007669"/>
    <property type="project" value="UniProtKB-KW"/>
</dbReference>
<comment type="catalytic activity">
    <reaction evidence="8">
        <text>RNA(n) + a ribonucleoside 5'-triphosphate = RNA(n+1) + diphosphate</text>
        <dbReference type="Rhea" id="RHEA:21248"/>
        <dbReference type="Rhea" id="RHEA-COMP:14527"/>
        <dbReference type="Rhea" id="RHEA-COMP:17342"/>
        <dbReference type="ChEBI" id="CHEBI:33019"/>
        <dbReference type="ChEBI" id="CHEBI:61557"/>
        <dbReference type="ChEBI" id="CHEBI:140395"/>
        <dbReference type="EC" id="2.7.7.48"/>
    </reaction>
</comment>
<feature type="binding site" evidence="9">
    <location>
        <position position="411"/>
    </location>
    <ligand>
        <name>Mg(2+)</name>
        <dbReference type="ChEBI" id="CHEBI:18420"/>
        <label>2</label>
    </ligand>
</feature>
<accession>A0A514DB13</accession>
<dbReference type="PROSITE" id="PS50522">
    <property type="entry name" value="RDRP_PHAGE"/>
    <property type="match status" value="1"/>
</dbReference>
<evidence type="ECO:0000256" key="8">
    <source>
        <dbReference type="ARBA" id="ARBA00048744"/>
    </source>
</evidence>
<keyword evidence="5" id="KW-0547">Nucleotide-binding</keyword>
<feature type="binding site" evidence="9">
    <location>
        <position position="412"/>
    </location>
    <ligand>
        <name>Mg(2+)</name>
        <dbReference type="ChEBI" id="CHEBI:18420"/>
        <label>2</label>
    </ligand>
</feature>
<dbReference type="InterPro" id="IPR005093">
    <property type="entry name" value="RNArep_beta"/>
</dbReference>
<keyword evidence="9" id="KW-0460">Magnesium</keyword>
<keyword evidence="4" id="KW-0548">Nucleotidyltransferase</keyword>